<dbReference type="OrthoDB" id="25778at2759"/>
<organism evidence="2 3">
    <name type="scientific">Tricholomella constricta</name>
    <dbReference type="NCBI Taxonomy" id="117010"/>
    <lineage>
        <taxon>Eukaryota</taxon>
        <taxon>Fungi</taxon>
        <taxon>Dikarya</taxon>
        <taxon>Basidiomycota</taxon>
        <taxon>Agaricomycotina</taxon>
        <taxon>Agaricomycetes</taxon>
        <taxon>Agaricomycetidae</taxon>
        <taxon>Agaricales</taxon>
        <taxon>Tricholomatineae</taxon>
        <taxon>Lyophyllaceae</taxon>
        <taxon>Tricholomella</taxon>
    </lineage>
</organism>
<feature type="compositionally biased region" description="Acidic residues" evidence="1">
    <location>
        <begin position="33"/>
        <end position="47"/>
    </location>
</feature>
<feature type="compositionally biased region" description="Low complexity" evidence="1">
    <location>
        <begin position="699"/>
        <end position="743"/>
    </location>
</feature>
<feature type="region of interest" description="Disordered" evidence="1">
    <location>
        <begin position="699"/>
        <end position="791"/>
    </location>
</feature>
<feature type="region of interest" description="Disordered" evidence="1">
    <location>
        <begin position="579"/>
        <end position="617"/>
    </location>
</feature>
<name>A0A8H5M0H3_9AGAR</name>
<feature type="region of interest" description="Disordered" evidence="1">
    <location>
        <begin position="940"/>
        <end position="969"/>
    </location>
</feature>
<dbReference type="PANTHER" id="PTHR13268">
    <property type="entry name" value="BREAST CARCINOMA AMPLIFIED SEQUENCE 3"/>
    <property type="match status" value="1"/>
</dbReference>
<dbReference type="InterPro" id="IPR045142">
    <property type="entry name" value="BCAS3-like"/>
</dbReference>
<dbReference type="Proteomes" id="UP000565441">
    <property type="component" value="Unassembled WGS sequence"/>
</dbReference>
<evidence type="ECO:0000313" key="3">
    <source>
        <dbReference type="Proteomes" id="UP000565441"/>
    </source>
</evidence>
<feature type="compositionally biased region" description="Pro residues" evidence="1">
    <location>
        <begin position="764"/>
        <end position="775"/>
    </location>
</feature>
<feature type="compositionally biased region" description="Low complexity" evidence="1">
    <location>
        <begin position="385"/>
        <end position="421"/>
    </location>
</feature>
<dbReference type="AlphaFoldDB" id="A0A8H5M0H3"/>
<protein>
    <submittedName>
        <fullName evidence="2">Uncharacterized protein</fullName>
    </submittedName>
</protein>
<evidence type="ECO:0000256" key="1">
    <source>
        <dbReference type="SAM" id="MobiDB-lite"/>
    </source>
</evidence>
<evidence type="ECO:0000313" key="2">
    <source>
        <dbReference type="EMBL" id="KAF5376328.1"/>
    </source>
</evidence>
<proteinExistence type="predicted"/>
<accession>A0A8H5M0H3</accession>
<dbReference type="SUPFAM" id="SSF82171">
    <property type="entry name" value="DPP6 N-terminal domain-like"/>
    <property type="match status" value="1"/>
</dbReference>
<feature type="compositionally biased region" description="Low complexity" evidence="1">
    <location>
        <begin position="584"/>
        <end position="605"/>
    </location>
</feature>
<feature type="compositionally biased region" description="Basic residues" evidence="1">
    <location>
        <begin position="1"/>
        <end position="13"/>
    </location>
</feature>
<dbReference type="GO" id="GO:0005737">
    <property type="term" value="C:cytoplasm"/>
    <property type="evidence" value="ECO:0007669"/>
    <property type="project" value="TreeGrafter"/>
</dbReference>
<feature type="compositionally biased region" description="Low complexity" evidence="1">
    <location>
        <begin position="750"/>
        <end position="763"/>
    </location>
</feature>
<comment type="caution">
    <text evidence="2">The sequence shown here is derived from an EMBL/GenBank/DDBJ whole genome shotgun (WGS) entry which is preliminary data.</text>
</comment>
<feature type="compositionally biased region" description="Gly residues" evidence="1">
    <location>
        <begin position="885"/>
        <end position="894"/>
    </location>
</feature>
<dbReference type="GO" id="GO:0042594">
    <property type="term" value="P:response to starvation"/>
    <property type="evidence" value="ECO:0007669"/>
    <property type="project" value="TreeGrafter"/>
</dbReference>
<reference evidence="2 3" key="1">
    <citation type="journal article" date="2020" name="ISME J.">
        <title>Uncovering the hidden diversity of litter-decomposition mechanisms in mushroom-forming fungi.</title>
        <authorList>
            <person name="Floudas D."/>
            <person name="Bentzer J."/>
            <person name="Ahren D."/>
            <person name="Johansson T."/>
            <person name="Persson P."/>
            <person name="Tunlid A."/>
        </authorList>
    </citation>
    <scope>NUCLEOTIDE SEQUENCE [LARGE SCALE GENOMIC DNA]</scope>
    <source>
        <strain evidence="2 3">CBS 661.87</strain>
    </source>
</reference>
<sequence>MPSRSTKHARASKSSRAPVILNPDPPRLPIYETEPEPEPEPEDEQDDSGPPIPIPVPRSQTPQLPHPVSRSGIARTIPTSHSPTKRFTAPLPLPAPPSARAAPAVVDLGTVPRTCGPNPNNEDHILWARWDTLPLGAGPHRRLLFVAYPSVLQIYDTTDLGALEEVLRLPLASLHDATHPEQMLGCLVHAAALPSRLGQDEEAPLIGLAFDTGSFLVYSLKTHRTLTHRHLAAPIHSFQANEHYIVVSTTAPRALHVLATRTLAPLHVVPAPRLAAYRPPPPPGEGVVGSAAAMLSSAFAGLARAPGGAGPRYNAHSRFGSREDGCSHSHHYHHHEDEEVLRDADGMHRSHAHAQAHVSPPTTVLASKPHAVYALSHRLLAYISPSPSSPRSPASSSLSPAAPPSTSTSSPTFPSGTTTAPDTGAHAELRRVWGGVRTLGGMAVSAARARVGGGGGVETGAGAGVGRFFSRSAPEGRGFGMSMGLERGREREGEGEGEEREGGKGGGGGSVVTVVDLGGGGGMDVVVEFSARGGGGGGEEEMEVARLEWAPDGCALGVVPRDGQAVRVFQVRPVARSLSARTGASARANSHSHSRSQSSSSSSSHPGGGVDYGASSGHTKPEYGSAWHVYSLRRGWTSAVVEGVAWTSDGRWAAVGSKNRTVHVFAVDPPSLCGGGGRAARAMDVRPMMTEMNPLVRLRAPTPSTTSTSTAITSPTTTTTTTTSTTTTTAAAAAQATPRPRAALAFTFISSGSGPPLPSHLRPSPSPSSLPPSSPPSYRTPTSGAGSGGGARTDIQDILVFDPGDASLALRRVVLEVRPRQRRGGKEFLANGGMAGMGMGMGIVSGAAAAVMGMGMGMGMGATSISLPVPGRLAFGGQSQSQSPTGGGGAGAGFGRRSSSRSRSRLGQAGVEEEVQMQMELVPRESTVMVWSLRIRIREDRGEGESESESGEVRKVMDGPPLKASSWGRGKAHRADNWLAQAELSTSSKSQKVVPRSIYLSHQFSFHTLGEDYHALIRRYRFEDVGVGGHTIEARRQVQVSAYAHAYEGEGGGGGGSGGGGEFVEASPRHRSLSASFDAPLASALINDLELEHAHVHGAGVLPMYPNGGGGAGSASSGGGVFRSAMIIPIRARTRGIGIGEGVGGIIRREIIKKVRSPRVRPRSGSSGESESVAVSVPLEFDEEDEDFMLGSGEGARARAREGEVEGESALEVEVEVDDAWGGWSVEDGLAVEEAERFDDIDVLGLLDEEQALARQTQMKRKGRQRRSRA</sequence>
<feature type="region of interest" description="Disordered" evidence="1">
    <location>
        <begin position="1"/>
        <end position="98"/>
    </location>
</feature>
<keyword evidence="3" id="KW-1185">Reference proteome</keyword>
<dbReference type="EMBL" id="JAACJP010000029">
    <property type="protein sequence ID" value="KAF5376328.1"/>
    <property type="molecule type" value="Genomic_DNA"/>
</dbReference>
<feature type="region of interest" description="Disordered" evidence="1">
    <location>
        <begin position="873"/>
        <end position="912"/>
    </location>
</feature>
<feature type="region of interest" description="Disordered" evidence="1">
    <location>
        <begin position="476"/>
        <end position="510"/>
    </location>
</feature>
<feature type="region of interest" description="Disordered" evidence="1">
    <location>
        <begin position="306"/>
        <end position="337"/>
    </location>
</feature>
<dbReference type="GO" id="GO:0006914">
    <property type="term" value="P:autophagy"/>
    <property type="evidence" value="ECO:0007669"/>
    <property type="project" value="InterPro"/>
</dbReference>
<gene>
    <name evidence="2" type="ORF">D9615_008445</name>
</gene>
<dbReference type="PANTHER" id="PTHR13268:SF0">
    <property type="entry name" value="BCAS3 MICROTUBULE ASSOCIATED CELL MIGRATION FACTOR"/>
    <property type="match status" value="1"/>
</dbReference>
<feature type="region of interest" description="Disordered" evidence="1">
    <location>
        <begin position="385"/>
        <end position="426"/>
    </location>
</feature>